<evidence type="ECO:0000313" key="3">
    <source>
        <dbReference type="Proteomes" id="UP000296049"/>
    </source>
</evidence>
<dbReference type="Proteomes" id="UP000296049">
    <property type="component" value="Unassembled WGS sequence"/>
</dbReference>
<sequence length="266" mass="30074">MQTGTDNPNPGPNQASSQCIALQLEEKGLDRSSAVTNVYSFKMFPEDLTPPFLLPCLQGSTEGKVASAFGWHGDFQQHSIGIKRGAVTWGFVLAAQLWCCCTVWLHGFEQRCGKHDENRRKDQSPEKMEYRKQVSSSTQTPRPSQVSCRLPPCTSVGWHNFSVIFCWHFSLDKMEILHKMNQPQRNHQEQYLNMLVCELPVGLSQFFMLHLSSETPLTQGSGENLGSMKGLGHKLEDRRDCWDGQRSLSRQEGRYHGTAVPVEDDD</sequence>
<feature type="compositionally biased region" description="Basic and acidic residues" evidence="1">
    <location>
        <begin position="115"/>
        <end position="132"/>
    </location>
</feature>
<reference evidence="3" key="1">
    <citation type="journal article" date="2013" name="Nat. Genet.">
        <title>The duck genome and transcriptome provide insight into an avian influenza virus reservoir species.</title>
        <authorList>
            <person name="Huang Y."/>
            <person name="Li Y."/>
            <person name="Burt D.W."/>
            <person name="Chen H."/>
            <person name="Zhang Y."/>
            <person name="Qian W."/>
            <person name="Kim H."/>
            <person name="Gan S."/>
            <person name="Zhao Y."/>
            <person name="Li J."/>
            <person name="Yi K."/>
            <person name="Feng H."/>
            <person name="Zhu P."/>
            <person name="Li B."/>
            <person name="Liu Q."/>
            <person name="Fairley S."/>
            <person name="Magor K.E."/>
            <person name="Du Z."/>
            <person name="Hu X."/>
            <person name="Goodman L."/>
            <person name="Tafer H."/>
            <person name="Vignal A."/>
            <person name="Lee T."/>
            <person name="Kim K.W."/>
            <person name="Sheng Z."/>
            <person name="An Y."/>
            <person name="Searle S."/>
            <person name="Herrero J."/>
            <person name="Groenen M.A."/>
            <person name="Crooijmans R.P."/>
            <person name="Faraut T."/>
            <person name="Cai Q."/>
            <person name="Webster R.G."/>
            <person name="Aldridge J.R."/>
            <person name="Warren W.C."/>
            <person name="Bartschat S."/>
            <person name="Kehr S."/>
            <person name="Marz M."/>
            <person name="Stadler P.F."/>
            <person name="Smith J."/>
            <person name="Kraus R.H."/>
            <person name="Zhao Y."/>
            <person name="Ren L."/>
            <person name="Fei J."/>
            <person name="Morisson M."/>
            <person name="Kaiser P."/>
            <person name="Griffin D.K."/>
            <person name="Rao M."/>
            <person name="Pitel F."/>
            <person name="Wang J."/>
            <person name="Li N."/>
        </authorList>
    </citation>
    <scope>NUCLEOTIDE SEQUENCE [LARGE SCALE GENOMIC DNA]</scope>
</reference>
<protein>
    <submittedName>
        <fullName evidence="2">Uncharacterized protein</fullName>
    </submittedName>
</protein>
<accession>R0LGX0</accession>
<dbReference type="EMBL" id="KB743157">
    <property type="protein sequence ID" value="EOB00815.1"/>
    <property type="molecule type" value="Genomic_DNA"/>
</dbReference>
<feature type="region of interest" description="Disordered" evidence="1">
    <location>
        <begin position="115"/>
        <end position="147"/>
    </location>
</feature>
<proteinExistence type="predicted"/>
<name>R0LGX0_ANAPL</name>
<gene>
    <name evidence="2" type="ORF">Anapl_09825</name>
</gene>
<feature type="compositionally biased region" description="Polar residues" evidence="1">
    <location>
        <begin position="133"/>
        <end position="147"/>
    </location>
</feature>
<keyword evidence="3" id="KW-1185">Reference proteome</keyword>
<evidence type="ECO:0000256" key="1">
    <source>
        <dbReference type="SAM" id="MobiDB-lite"/>
    </source>
</evidence>
<organism evidence="2 3">
    <name type="scientific">Anas platyrhynchos</name>
    <name type="common">Mallard</name>
    <name type="synonym">Anas boschas</name>
    <dbReference type="NCBI Taxonomy" id="8839"/>
    <lineage>
        <taxon>Eukaryota</taxon>
        <taxon>Metazoa</taxon>
        <taxon>Chordata</taxon>
        <taxon>Craniata</taxon>
        <taxon>Vertebrata</taxon>
        <taxon>Euteleostomi</taxon>
        <taxon>Archelosauria</taxon>
        <taxon>Archosauria</taxon>
        <taxon>Dinosauria</taxon>
        <taxon>Saurischia</taxon>
        <taxon>Theropoda</taxon>
        <taxon>Coelurosauria</taxon>
        <taxon>Aves</taxon>
        <taxon>Neognathae</taxon>
        <taxon>Galloanserae</taxon>
        <taxon>Anseriformes</taxon>
        <taxon>Anatidae</taxon>
        <taxon>Anatinae</taxon>
        <taxon>Anas</taxon>
    </lineage>
</organism>
<dbReference type="AlphaFoldDB" id="R0LGX0"/>
<evidence type="ECO:0000313" key="2">
    <source>
        <dbReference type="EMBL" id="EOB00815.1"/>
    </source>
</evidence>